<dbReference type="InterPro" id="IPR004567">
    <property type="entry name" value="Type_II_PanK"/>
</dbReference>
<dbReference type="SUPFAM" id="SSF53067">
    <property type="entry name" value="Actin-like ATPase domain"/>
    <property type="match status" value="2"/>
</dbReference>
<dbReference type="GO" id="GO:0005829">
    <property type="term" value="C:cytosol"/>
    <property type="evidence" value="ECO:0007669"/>
    <property type="project" value="TreeGrafter"/>
</dbReference>
<dbReference type="Gene3D" id="3.30.420.510">
    <property type="match status" value="1"/>
</dbReference>
<dbReference type="VEuPathDB" id="PiroplasmaDB:TOT_040000465"/>
<name>J4DQA0_THEOR</name>
<keyword evidence="5" id="KW-1185">Reference proteome</keyword>
<organism evidence="4 5">
    <name type="scientific">Theileria orientalis strain Shintoku</name>
    <dbReference type="NCBI Taxonomy" id="869250"/>
    <lineage>
        <taxon>Eukaryota</taxon>
        <taxon>Sar</taxon>
        <taxon>Alveolata</taxon>
        <taxon>Apicomplexa</taxon>
        <taxon>Aconoidasida</taxon>
        <taxon>Piroplasmida</taxon>
        <taxon>Theileriidae</taxon>
        <taxon>Theileria</taxon>
    </lineage>
</organism>
<dbReference type="STRING" id="869250.J4DQA0"/>
<dbReference type="KEGG" id="tot:TOT_040000465"/>
<dbReference type="OMA" id="RYDLIHR"/>
<accession>J4DQA0</accession>
<dbReference type="GeneID" id="20716526"/>
<dbReference type="AlphaFoldDB" id="J4DQA0"/>
<keyword evidence="2" id="KW-0067">ATP-binding</keyword>
<dbReference type="GO" id="GO:0004594">
    <property type="term" value="F:pantothenate kinase activity"/>
    <property type="evidence" value="ECO:0007669"/>
    <property type="project" value="TreeGrafter"/>
</dbReference>
<keyword evidence="1" id="KW-0547">Nucleotide-binding</keyword>
<dbReference type="InterPro" id="IPR043129">
    <property type="entry name" value="ATPase_NBD"/>
</dbReference>
<evidence type="ECO:0008006" key="6">
    <source>
        <dbReference type="Google" id="ProtNLM"/>
    </source>
</evidence>
<dbReference type="Gene3D" id="3.30.420.40">
    <property type="match status" value="1"/>
</dbReference>
<dbReference type="CDD" id="cd24086">
    <property type="entry name" value="ASKHA_NBD_PanK-II_euk"/>
    <property type="match status" value="1"/>
</dbReference>
<evidence type="ECO:0000256" key="3">
    <source>
        <dbReference type="ARBA" id="ARBA00022993"/>
    </source>
</evidence>
<protein>
    <recommendedName>
        <fullName evidence="6">Pantothenate kinase</fullName>
    </recommendedName>
</protein>
<dbReference type="OrthoDB" id="498611at2759"/>
<gene>
    <name evidence="4" type="ORF">TOT_040000465</name>
</gene>
<evidence type="ECO:0000313" key="5">
    <source>
        <dbReference type="Proteomes" id="UP000003786"/>
    </source>
</evidence>
<evidence type="ECO:0000256" key="1">
    <source>
        <dbReference type="ARBA" id="ARBA00022741"/>
    </source>
</evidence>
<proteinExistence type="predicted"/>
<dbReference type="Proteomes" id="UP000003786">
    <property type="component" value="Chromosome 4"/>
</dbReference>
<keyword evidence="3" id="KW-0173">Coenzyme A biosynthesis</keyword>
<dbReference type="GO" id="GO:0005524">
    <property type="term" value="F:ATP binding"/>
    <property type="evidence" value="ECO:0007669"/>
    <property type="project" value="UniProtKB-KW"/>
</dbReference>
<sequence>MVSKIIDGILRLQQKLFLSLDSSHDDVRPNVLEDLLDNLNELIVKSCKTKTYRDFNTYFSRTDQNEVGTLEYNTFTEEDYKHAHKFLKESSILKNKLYNKLKSDNNRVNPDEEELNASLKLMKINNNEFKSRILRASERVSLAMDIGGTFIKIMFKFKPESKEYYEYVKSVYTGYLDCLSFIQQFKYEKQIATPRNYRNESLSQMLEFMLSIFQSFEVEDGILTFKYVPLSDLDLVVSTIKEKNLHDDGKSINLTGGGAYKHFEMLTREFKNVKKATEVICIVEGIDFIQNIPNSIIDYDLDHRIPRIITMEPLYPYIIASSGSGMFMVKVSSPSEYNHLNGSAISGGTGFGLVNYLLPLNKPREFIKHLRRGNNKLDSFTEYPMDSFRTVNKSEPYGLSTSLGELEVDFDDSSKTKDEEVTAEDLNKSVIDMISYNTGVLAYVVAKAYGVKRLISTGNYICSHTMDSIAAGFAYHSDVYDDRSIQLCFPFHGAYIPTIGCFIKEY</sequence>
<dbReference type="EMBL" id="AP011949">
    <property type="protein sequence ID" value="BAM42089.1"/>
    <property type="molecule type" value="Genomic_DNA"/>
</dbReference>
<evidence type="ECO:0000256" key="2">
    <source>
        <dbReference type="ARBA" id="ARBA00022840"/>
    </source>
</evidence>
<dbReference type="GO" id="GO:0015937">
    <property type="term" value="P:coenzyme A biosynthetic process"/>
    <property type="evidence" value="ECO:0007669"/>
    <property type="project" value="UniProtKB-KW"/>
</dbReference>
<dbReference type="Pfam" id="PF03630">
    <property type="entry name" value="Fumble"/>
    <property type="match status" value="1"/>
</dbReference>
<dbReference type="eggNOG" id="KOG2201">
    <property type="taxonomic scope" value="Eukaryota"/>
</dbReference>
<reference evidence="4 5" key="1">
    <citation type="journal article" date="2012" name="MBio">
        <title>Comparative genome analysis of three eukaryotic parasites with differing abilities to transform leukocytes reveals key mediators of Theileria-induced leukocyte transformation.</title>
        <authorList>
            <person name="Hayashida K."/>
            <person name="Hara Y."/>
            <person name="Abe T."/>
            <person name="Yamasaki C."/>
            <person name="Toyoda A."/>
            <person name="Kosuge T."/>
            <person name="Suzuki Y."/>
            <person name="Sato Y."/>
            <person name="Kawashima S."/>
            <person name="Katayama T."/>
            <person name="Wakaguri H."/>
            <person name="Inoue N."/>
            <person name="Homma K."/>
            <person name="Tada-Umezaki M."/>
            <person name="Yagi Y."/>
            <person name="Fujii Y."/>
            <person name="Habara T."/>
            <person name="Kanehisa M."/>
            <person name="Watanabe H."/>
            <person name="Ito K."/>
            <person name="Gojobori T."/>
            <person name="Sugawara H."/>
            <person name="Imanishi T."/>
            <person name="Weir W."/>
            <person name="Gardner M."/>
            <person name="Pain A."/>
            <person name="Shiels B."/>
            <person name="Hattori M."/>
            <person name="Nene V."/>
            <person name="Sugimoto C."/>
        </authorList>
    </citation>
    <scope>NUCLEOTIDE SEQUENCE [LARGE SCALE GENOMIC DNA]</scope>
    <source>
        <strain evidence="4 5">Shintoku</strain>
    </source>
</reference>
<dbReference type="PANTHER" id="PTHR12280">
    <property type="entry name" value="PANTOTHENATE KINASE"/>
    <property type="match status" value="1"/>
</dbReference>
<dbReference type="RefSeq" id="XP_009692390.1">
    <property type="nucleotide sequence ID" value="XM_009694095.1"/>
</dbReference>
<dbReference type="PANTHER" id="PTHR12280:SF20">
    <property type="entry name" value="4'-PHOSPHOPANTETHEINE PHOSPHATASE"/>
    <property type="match status" value="1"/>
</dbReference>
<evidence type="ECO:0000313" key="4">
    <source>
        <dbReference type="EMBL" id="BAM42089.1"/>
    </source>
</evidence>